<dbReference type="NCBIfam" id="TIGR00063">
    <property type="entry name" value="folE"/>
    <property type="match status" value="1"/>
</dbReference>
<dbReference type="Pfam" id="PF01227">
    <property type="entry name" value="GTP_cyclohydroI"/>
    <property type="match status" value="1"/>
</dbReference>
<dbReference type="InterPro" id="IPR043134">
    <property type="entry name" value="GTP-CH-I_N"/>
</dbReference>
<comment type="pathway">
    <text evidence="2 6">Cofactor biosynthesis; 7,8-dihydroneopterin triphosphate biosynthesis; 7,8-dihydroneopterin triphosphate from GTP: step 1/1.</text>
</comment>
<evidence type="ECO:0000313" key="8">
    <source>
        <dbReference type="EMBL" id="AAY91531.1"/>
    </source>
</evidence>
<dbReference type="UniPathway" id="UPA00848">
    <property type="reaction ID" value="UER00151"/>
</dbReference>
<dbReference type="GO" id="GO:0003934">
    <property type="term" value="F:GTP cyclohydrolase I activity"/>
    <property type="evidence" value="ECO:0007669"/>
    <property type="project" value="UniProtKB-UniRule"/>
</dbReference>
<evidence type="ECO:0000256" key="1">
    <source>
        <dbReference type="ARBA" id="ARBA00001052"/>
    </source>
</evidence>
<dbReference type="InterPro" id="IPR020602">
    <property type="entry name" value="GTP_CycHdrlase_I_dom"/>
</dbReference>
<dbReference type="HOGENOM" id="CLU_049768_3_1_6"/>
<dbReference type="NCBIfam" id="NF006825">
    <property type="entry name" value="PRK09347.1-2"/>
    <property type="match status" value="1"/>
</dbReference>
<dbReference type="Gene3D" id="3.30.1130.10">
    <property type="match status" value="1"/>
</dbReference>
<reference evidence="8 9" key="1">
    <citation type="journal article" date="2005" name="Nat. Biotechnol.">
        <title>Complete genome sequence of the plant commensal Pseudomonas fluorescens Pf-5.</title>
        <authorList>
            <person name="Paulsen I.T."/>
            <person name="Press C.M."/>
            <person name="Ravel J."/>
            <person name="Kobayashi D.Y."/>
            <person name="Myers G.S."/>
            <person name="Mavrodi D.V."/>
            <person name="DeBoy R.T."/>
            <person name="Seshadri R."/>
            <person name="Ren Q."/>
            <person name="Madupu R."/>
            <person name="Dodson R.J."/>
            <person name="Durkin A.S."/>
            <person name="Brinkac L.M."/>
            <person name="Daugherty S.C."/>
            <person name="Sullivan S.A."/>
            <person name="Rosovitz M.J."/>
            <person name="Gwinn M.L."/>
            <person name="Zhou L."/>
            <person name="Schneider D.J."/>
            <person name="Cartinhour S.W."/>
            <person name="Nelson W.C."/>
            <person name="Weidman J."/>
            <person name="Watkins K."/>
            <person name="Tran K."/>
            <person name="Khouri H."/>
            <person name="Pierson E.A."/>
            <person name="Pierson L.S.III."/>
            <person name="Thomashow L.S."/>
            <person name="Loper J.E."/>
        </authorList>
    </citation>
    <scope>NUCLEOTIDE SEQUENCE [LARGE SCALE GENOMIC DNA]</scope>
    <source>
        <strain evidence="9">ATCC BAA-477 / NRRL B-23932 / Pf-5</strain>
    </source>
</reference>
<evidence type="ECO:0000256" key="6">
    <source>
        <dbReference type="HAMAP-Rule" id="MF_00223"/>
    </source>
</evidence>
<accession>Q4KEG8</accession>
<dbReference type="EC" id="3.5.4.16" evidence="6"/>
<feature type="domain" description="GTP cyclohydrolase I" evidence="7">
    <location>
        <begin position="34"/>
        <end position="210"/>
    </location>
</feature>
<keyword evidence="6" id="KW-0547">Nucleotide-binding</keyword>
<dbReference type="PANTHER" id="PTHR11109:SF7">
    <property type="entry name" value="GTP CYCLOHYDROLASE 1"/>
    <property type="match status" value="1"/>
</dbReference>
<evidence type="ECO:0000256" key="2">
    <source>
        <dbReference type="ARBA" id="ARBA00005080"/>
    </source>
</evidence>
<feature type="binding site" evidence="6">
    <location>
        <position position="174"/>
    </location>
    <ligand>
        <name>Zn(2+)</name>
        <dbReference type="ChEBI" id="CHEBI:29105"/>
    </ligand>
</feature>
<dbReference type="STRING" id="220664.PFL_2258"/>
<dbReference type="InterPro" id="IPR001474">
    <property type="entry name" value="GTP_CycHdrlase_I"/>
</dbReference>
<dbReference type="AlphaFoldDB" id="Q4KEG8"/>
<keyword evidence="6" id="KW-0862">Zinc</keyword>
<evidence type="ECO:0000256" key="5">
    <source>
        <dbReference type="ARBA" id="ARBA00022801"/>
    </source>
</evidence>
<dbReference type="SUPFAM" id="SSF55620">
    <property type="entry name" value="Tetrahydrobiopterin biosynthesis enzymes-like"/>
    <property type="match status" value="1"/>
</dbReference>
<gene>
    <name evidence="6" type="primary">folE</name>
    <name evidence="8" type="synonym">folE2</name>
    <name evidence="8" type="ordered locus">PFL_2258</name>
</gene>
<dbReference type="Proteomes" id="UP000008540">
    <property type="component" value="Chromosome"/>
</dbReference>
<dbReference type="eggNOG" id="COG0302">
    <property type="taxonomic scope" value="Bacteria"/>
</dbReference>
<evidence type="ECO:0000259" key="7">
    <source>
        <dbReference type="Pfam" id="PF01227"/>
    </source>
</evidence>
<dbReference type="GO" id="GO:0008270">
    <property type="term" value="F:zinc ion binding"/>
    <property type="evidence" value="ECO:0007669"/>
    <property type="project" value="UniProtKB-UniRule"/>
</dbReference>
<sequence>MVDHLGGLFFLGTCKELPALPAFRKPCAMHDPLSQHFHGILQGLGEDPTREGLRDTPQRASKALRYLCHGYETSLEELVNGALFSSTSDEMVMVQNIELYSLCEHHLLPFIGQAHVAYIPTGKVLGLSKVARIVDMYARRLQIQETLTRQIAEAIQEVTRAAGVAVVIEARHMCMMMRGVEKQNSLMNTSVMLGAFRESASTRQEFLQLLRRQP</sequence>
<dbReference type="PANTHER" id="PTHR11109">
    <property type="entry name" value="GTP CYCLOHYDROLASE I"/>
    <property type="match status" value="1"/>
</dbReference>
<evidence type="ECO:0000256" key="4">
    <source>
        <dbReference type="ARBA" id="ARBA00022563"/>
    </source>
</evidence>
<dbReference type="GO" id="GO:0006729">
    <property type="term" value="P:tetrahydrobiopterin biosynthetic process"/>
    <property type="evidence" value="ECO:0007669"/>
    <property type="project" value="TreeGrafter"/>
</dbReference>
<dbReference type="FunFam" id="3.30.1130.10:FF:000001">
    <property type="entry name" value="GTP cyclohydrolase 1"/>
    <property type="match status" value="1"/>
</dbReference>
<comment type="catalytic activity">
    <reaction evidence="1 6">
        <text>GTP + H2O = 7,8-dihydroneopterin 3'-triphosphate + formate + H(+)</text>
        <dbReference type="Rhea" id="RHEA:17473"/>
        <dbReference type="ChEBI" id="CHEBI:15377"/>
        <dbReference type="ChEBI" id="CHEBI:15378"/>
        <dbReference type="ChEBI" id="CHEBI:15740"/>
        <dbReference type="ChEBI" id="CHEBI:37565"/>
        <dbReference type="ChEBI" id="CHEBI:58462"/>
        <dbReference type="EC" id="3.5.4.16"/>
    </reaction>
</comment>
<keyword evidence="4 6" id="KW-0554">One-carbon metabolism</keyword>
<dbReference type="InterPro" id="IPR043133">
    <property type="entry name" value="GTP-CH-I_C/QueF"/>
</dbReference>
<keyword evidence="6" id="KW-0479">Metal-binding</keyword>
<dbReference type="GO" id="GO:0005525">
    <property type="term" value="F:GTP binding"/>
    <property type="evidence" value="ECO:0007669"/>
    <property type="project" value="UniProtKB-KW"/>
</dbReference>
<dbReference type="HAMAP" id="MF_00223">
    <property type="entry name" value="FolE"/>
    <property type="match status" value="1"/>
</dbReference>
<organism evidence="8 9">
    <name type="scientific">Pseudomonas fluorescens (strain ATCC BAA-477 / NRRL B-23932 / Pf-5)</name>
    <dbReference type="NCBI Taxonomy" id="220664"/>
    <lineage>
        <taxon>Bacteria</taxon>
        <taxon>Pseudomonadati</taxon>
        <taxon>Pseudomonadota</taxon>
        <taxon>Gammaproteobacteria</taxon>
        <taxon>Pseudomonadales</taxon>
        <taxon>Pseudomonadaceae</taxon>
        <taxon>Pseudomonas</taxon>
    </lineage>
</organism>
<dbReference type="GO" id="GO:0006730">
    <property type="term" value="P:one-carbon metabolic process"/>
    <property type="evidence" value="ECO:0007669"/>
    <property type="project" value="UniProtKB-UniRule"/>
</dbReference>
<keyword evidence="5 6" id="KW-0378">Hydrolase</keyword>
<comment type="similarity">
    <text evidence="3 6">Belongs to the GTP cyclohydrolase I family.</text>
</comment>
<dbReference type="PROSITE" id="PS00859">
    <property type="entry name" value="GTP_CYCLOHYDROL_1_1"/>
    <property type="match status" value="1"/>
</dbReference>
<dbReference type="NCBIfam" id="NF006826">
    <property type="entry name" value="PRK09347.1-3"/>
    <property type="match status" value="1"/>
</dbReference>
<evidence type="ECO:0000313" key="9">
    <source>
        <dbReference type="Proteomes" id="UP000008540"/>
    </source>
</evidence>
<dbReference type="Gene3D" id="1.10.286.10">
    <property type="match status" value="1"/>
</dbReference>
<feature type="binding site" evidence="6">
    <location>
        <position position="106"/>
    </location>
    <ligand>
        <name>Zn(2+)</name>
        <dbReference type="ChEBI" id="CHEBI:29105"/>
    </ligand>
</feature>
<protein>
    <recommendedName>
        <fullName evidence="6">GTP cyclohydrolase 1</fullName>
        <ecNumber evidence="6">3.5.4.16</ecNumber>
    </recommendedName>
    <alternativeName>
        <fullName evidence="6">GTP cyclohydrolase I</fullName>
        <shortName evidence="6">GTP-CH-I</shortName>
    </alternativeName>
</protein>
<name>Q4KEG8_PSEF5</name>
<dbReference type="KEGG" id="pfl:PFL_2258"/>
<proteinExistence type="inferred from homology"/>
<dbReference type="EMBL" id="CP000076">
    <property type="protein sequence ID" value="AAY91531.1"/>
    <property type="molecule type" value="Genomic_DNA"/>
</dbReference>
<evidence type="ECO:0000256" key="3">
    <source>
        <dbReference type="ARBA" id="ARBA00008085"/>
    </source>
</evidence>
<feature type="binding site" evidence="6">
    <location>
        <position position="103"/>
    </location>
    <ligand>
        <name>Zn(2+)</name>
        <dbReference type="ChEBI" id="CHEBI:29105"/>
    </ligand>
</feature>
<comment type="subunit">
    <text evidence="6">Homopolymer.</text>
</comment>
<dbReference type="GO" id="GO:0005737">
    <property type="term" value="C:cytoplasm"/>
    <property type="evidence" value="ECO:0007669"/>
    <property type="project" value="TreeGrafter"/>
</dbReference>
<dbReference type="InterPro" id="IPR018234">
    <property type="entry name" value="GTP_CycHdrlase_I_CS"/>
</dbReference>
<keyword evidence="6" id="KW-0342">GTP-binding</keyword>
<dbReference type="GO" id="GO:0046654">
    <property type="term" value="P:tetrahydrofolate biosynthetic process"/>
    <property type="evidence" value="ECO:0007669"/>
    <property type="project" value="UniProtKB-UniRule"/>
</dbReference>